<sequence length="43" mass="5152">MDSENEKEFSKSMSPHILESICKVQILAFFREMKFLHRTHVNL</sequence>
<accession>A0A0E2D796</accession>
<protein>
    <submittedName>
        <fullName evidence="1">Uncharacterized protein</fullName>
    </submittedName>
</protein>
<gene>
    <name evidence="1" type="ORF">LEP1GSC105_2105</name>
</gene>
<comment type="caution">
    <text evidence="1">The sequence shown here is derived from an EMBL/GenBank/DDBJ whole genome shotgun (WGS) entry which is preliminary data.</text>
</comment>
<evidence type="ECO:0000313" key="1">
    <source>
        <dbReference type="EMBL" id="EKR55824.1"/>
    </source>
</evidence>
<dbReference type="AlphaFoldDB" id="A0A0E2D796"/>
<dbReference type="EMBL" id="AHNR02000028">
    <property type="protein sequence ID" value="EKR55824.1"/>
    <property type="molecule type" value="Genomic_DNA"/>
</dbReference>
<organism evidence="1 2">
    <name type="scientific">Leptospira interrogans str. UI 12758</name>
    <dbReference type="NCBI Taxonomy" id="1049938"/>
    <lineage>
        <taxon>Bacteria</taxon>
        <taxon>Pseudomonadati</taxon>
        <taxon>Spirochaetota</taxon>
        <taxon>Spirochaetia</taxon>
        <taxon>Leptospirales</taxon>
        <taxon>Leptospiraceae</taxon>
        <taxon>Leptospira</taxon>
    </lineage>
</organism>
<name>A0A0E2D796_LEPIR</name>
<evidence type="ECO:0000313" key="2">
    <source>
        <dbReference type="Proteomes" id="UP000001340"/>
    </source>
</evidence>
<proteinExistence type="predicted"/>
<dbReference type="Proteomes" id="UP000001340">
    <property type="component" value="Unassembled WGS sequence"/>
</dbReference>
<reference evidence="1 2" key="1">
    <citation type="submission" date="2012-10" db="EMBL/GenBank/DDBJ databases">
        <authorList>
            <person name="Harkins D.M."/>
            <person name="Durkin A.S."/>
            <person name="Brinkac L.M."/>
            <person name="Haft D.H."/>
            <person name="Selengut J.D."/>
            <person name="Sanka R."/>
            <person name="DePew J."/>
            <person name="Purushe J."/>
            <person name="Chanthongthip A."/>
            <person name="Lattana O."/>
            <person name="Phetsouvanh R."/>
            <person name="Newton P.N."/>
            <person name="Vinetz J.M."/>
            <person name="Sutton G.G."/>
            <person name="Nierman W.C."/>
            <person name="Fouts D.E."/>
        </authorList>
    </citation>
    <scope>NUCLEOTIDE SEQUENCE [LARGE SCALE GENOMIC DNA]</scope>
    <source>
        <strain evidence="1 2">UI 12758</strain>
    </source>
</reference>